<feature type="domain" description="Nitroreductase" evidence="3">
    <location>
        <begin position="123"/>
        <end position="167"/>
    </location>
</feature>
<dbReference type="GO" id="GO:0016491">
    <property type="term" value="F:oxidoreductase activity"/>
    <property type="evidence" value="ECO:0007669"/>
    <property type="project" value="UniProtKB-KW"/>
</dbReference>
<organism evidence="4">
    <name type="scientific">bioreactor metagenome</name>
    <dbReference type="NCBI Taxonomy" id="1076179"/>
    <lineage>
        <taxon>unclassified sequences</taxon>
        <taxon>metagenomes</taxon>
        <taxon>ecological metagenomes</taxon>
    </lineage>
</organism>
<accession>A0A645ALU7</accession>
<reference evidence="4" key="1">
    <citation type="submission" date="2019-08" db="EMBL/GenBank/DDBJ databases">
        <authorList>
            <person name="Kucharzyk K."/>
            <person name="Murdoch R.W."/>
            <person name="Higgins S."/>
            <person name="Loffler F."/>
        </authorList>
    </citation>
    <scope>NUCLEOTIDE SEQUENCE</scope>
</reference>
<evidence type="ECO:0000313" key="4">
    <source>
        <dbReference type="EMBL" id="MPM54215.1"/>
    </source>
</evidence>
<sequence length="283" mass="32421">MFKGEKVNFAAEFNKTKEELLAMDETEFRARFRERTHHTLEIQTYSAAYRKKALRPEQDGTVQKFLEVWKERGLSEELPEFVFAKTILGMAHNLMEGKKVDLTPYRPTPLSEDDIKAFERVVYERRSVREWTDAPVSDEVIRKVLNAGLWAAHACNLQSIRYLIIRESSMPGLFRGSDIPGGPVHIVILQDMRNYRANPVMPESNQLLDAGAAGQNLVLAAHAYGLGGCWLTFTSEGMKQRIREAVELPDIYRMTTYVDVGWPDQTPYSPQRISLDEAIFKFC</sequence>
<dbReference type="AlphaFoldDB" id="A0A645ALU7"/>
<proteinExistence type="inferred from homology"/>
<dbReference type="Pfam" id="PF00881">
    <property type="entry name" value="Nitroreductase"/>
    <property type="match status" value="2"/>
</dbReference>
<dbReference type="Gene3D" id="3.40.109.10">
    <property type="entry name" value="NADH Oxidase"/>
    <property type="match status" value="1"/>
</dbReference>
<keyword evidence="2" id="KW-0560">Oxidoreductase</keyword>
<dbReference type="PANTHER" id="PTHR43673:SF10">
    <property type="entry name" value="NADH DEHYDROGENASE_NAD(P)H NITROREDUCTASE XCC3605-RELATED"/>
    <property type="match status" value="1"/>
</dbReference>
<name>A0A645ALU7_9ZZZZ</name>
<dbReference type="PANTHER" id="PTHR43673">
    <property type="entry name" value="NAD(P)H NITROREDUCTASE YDGI-RELATED"/>
    <property type="match status" value="1"/>
</dbReference>
<feature type="domain" description="Nitroreductase" evidence="3">
    <location>
        <begin position="181"/>
        <end position="262"/>
    </location>
</feature>
<dbReference type="SUPFAM" id="SSF55469">
    <property type="entry name" value="FMN-dependent nitroreductase-like"/>
    <property type="match status" value="1"/>
</dbReference>
<comment type="similarity">
    <text evidence="1">Belongs to the nitroreductase family.</text>
</comment>
<evidence type="ECO:0000256" key="2">
    <source>
        <dbReference type="ARBA" id="ARBA00023002"/>
    </source>
</evidence>
<gene>
    <name evidence="4" type="ORF">SDC9_100989</name>
</gene>
<dbReference type="InterPro" id="IPR029479">
    <property type="entry name" value="Nitroreductase"/>
</dbReference>
<evidence type="ECO:0000256" key="1">
    <source>
        <dbReference type="ARBA" id="ARBA00007118"/>
    </source>
</evidence>
<evidence type="ECO:0000259" key="3">
    <source>
        <dbReference type="Pfam" id="PF00881"/>
    </source>
</evidence>
<protein>
    <recommendedName>
        <fullName evidence="3">Nitroreductase domain-containing protein</fullName>
    </recommendedName>
</protein>
<dbReference type="EMBL" id="VSSQ01014702">
    <property type="protein sequence ID" value="MPM54215.1"/>
    <property type="molecule type" value="Genomic_DNA"/>
</dbReference>
<comment type="caution">
    <text evidence="4">The sequence shown here is derived from an EMBL/GenBank/DDBJ whole genome shotgun (WGS) entry which is preliminary data.</text>
</comment>
<dbReference type="InterPro" id="IPR000415">
    <property type="entry name" value="Nitroreductase-like"/>
</dbReference>